<keyword evidence="2" id="KW-0663">Pyridoxal phosphate</keyword>
<dbReference type="Gene3D" id="3.90.1150.10">
    <property type="entry name" value="Aspartate Aminotransferase, domain 1"/>
    <property type="match status" value="1"/>
</dbReference>
<dbReference type="Pfam" id="PF00202">
    <property type="entry name" value="Aminotran_3"/>
    <property type="match status" value="1"/>
</dbReference>
<protein>
    <recommendedName>
        <fullName evidence="4">Aminotransferase class III-fold pyridoxal phosphate-dependent enzyme</fullName>
    </recommendedName>
</protein>
<evidence type="ECO:0000256" key="2">
    <source>
        <dbReference type="ARBA" id="ARBA00022898"/>
    </source>
</evidence>
<dbReference type="EMBL" id="UINC01110472">
    <property type="protein sequence ID" value="SVC78001.1"/>
    <property type="molecule type" value="Genomic_DNA"/>
</dbReference>
<dbReference type="Gene3D" id="3.40.640.10">
    <property type="entry name" value="Type I PLP-dependent aspartate aminotransferase-like (Major domain)"/>
    <property type="match status" value="1"/>
</dbReference>
<reference evidence="3" key="1">
    <citation type="submission" date="2018-05" db="EMBL/GenBank/DDBJ databases">
        <authorList>
            <person name="Lanie J.A."/>
            <person name="Ng W.-L."/>
            <person name="Kazmierczak K.M."/>
            <person name="Andrzejewski T.M."/>
            <person name="Davidsen T.M."/>
            <person name="Wayne K.J."/>
            <person name="Tettelin H."/>
            <person name="Glass J.I."/>
            <person name="Rusch D."/>
            <person name="Podicherti R."/>
            <person name="Tsui H.-C.T."/>
            <person name="Winkler M.E."/>
        </authorList>
    </citation>
    <scope>NUCLEOTIDE SEQUENCE</scope>
</reference>
<comment type="cofactor">
    <cofactor evidence="1">
        <name>pyridoxal 5'-phosphate</name>
        <dbReference type="ChEBI" id="CHEBI:597326"/>
    </cofactor>
</comment>
<organism evidence="3">
    <name type="scientific">marine metagenome</name>
    <dbReference type="NCBI Taxonomy" id="408172"/>
    <lineage>
        <taxon>unclassified sequences</taxon>
        <taxon>metagenomes</taxon>
        <taxon>ecological metagenomes</taxon>
    </lineage>
</organism>
<dbReference type="InterPro" id="IPR005814">
    <property type="entry name" value="Aminotrans_3"/>
</dbReference>
<dbReference type="InterPro" id="IPR015424">
    <property type="entry name" value="PyrdxlP-dep_Trfase"/>
</dbReference>
<evidence type="ECO:0000313" key="3">
    <source>
        <dbReference type="EMBL" id="SVC78001.1"/>
    </source>
</evidence>
<dbReference type="PANTHER" id="PTHR43713">
    <property type="entry name" value="GLUTAMATE-1-SEMIALDEHYDE 2,1-AMINOMUTASE"/>
    <property type="match status" value="1"/>
</dbReference>
<dbReference type="GO" id="GO:0030170">
    <property type="term" value="F:pyridoxal phosphate binding"/>
    <property type="evidence" value="ECO:0007669"/>
    <property type="project" value="InterPro"/>
</dbReference>
<sequence length="159" mass="17677">VLDKEKLRAHIDQLIQDYTRRNTRSKALFNQAHRSMPGGNTRTGVYFSPFPVYLERGESPIVHDVDGHALLDFMNNNTALILGHAHPVVVDAVRQQVSRGTGFNRPTELEIVMAEILCQRIPSVESVRFCNSGTEAIICALRVAKGYTGKTKIAKFEGA</sequence>
<dbReference type="SUPFAM" id="SSF53383">
    <property type="entry name" value="PLP-dependent transferases"/>
    <property type="match status" value="1"/>
</dbReference>
<dbReference type="PANTHER" id="PTHR43713:SF3">
    <property type="entry name" value="GLUTAMATE-1-SEMIALDEHYDE 2,1-AMINOMUTASE 1, CHLOROPLASTIC-RELATED"/>
    <property type="match status" value="1"/>
</dbReference>
<dbReference type="InterPro" id="IPR015422">
    <property type="entry name" value="PyrdxlP-dep_Trfase_small"/>
</dbReference>
<accession>A0A382Q175</accession>
<feature type="non-terminal residue" evidence="3">
    <location>
        <position position="159"/>
    </location>
</feature>
<dbReference type="AlphaFoldDB" id="A0A382Q175"/>
<evidence type="ECO:0000256" key="1">
    <source>
        <dbReference type="ARBA" id="ARBA00001933"/>
    </source>
</evidence>
<evidence type="ECO:0008006" key="4">
    <source>
        <dbReference type="Google" id="ProtNLM"/>
    </source>
</evidence>
<proteinExistence type="predicted"/>
<gene>
    <name evidence="3" type="ORF">METZ01_LOCUS330855</name>
</gene>
<dbReference type="InterPro" id="IPR015421">
    <property type="entry name" value="PyrdxlP-dep_Trfase_major"/>
</dbReference>
<name>A0A382Q175_9ZZZZ</name>
<dbReference type="GO" id="GO:0008483">
    <property type="term" value="F:transaminase activity"/>
    <property type="evidence" value="ECO:0007669"/>
    <property type="project" value="InterPro"/>
</dbReference>
<feature type="non-terminal residue" evidence="3">
    <location>
        <position position="1"/>
    </location>
</feature>